<dbReference type="RefSeq" id="WP_091526221.1">
    <property type="nucleotide sequence ID" value="NZ_LT629772.1"/>
</dbReference>
<feature type="domain" description="HTH hxlR-type" evidence="4">
    <location>
        <begin position="12"/>
        <end position="106"/>
    </location>
</feature>
<evidence type="ECO:0000256" key="1">
    <source>
        <dbReference type="ARBA" id="ARBA00023015"/>
    </source>
</evidence>
<dbReference type="STRING" id="630515.SAMN04489812_3116"/>
<protein>
    <submittedName>
        <fullName evidence="5">DNA-binding transcriptional regulator, HxlR family</fullName>
    </submittedName>
</protein>
<keyword evidence="2 5" id="KW-0238">DNA-binding</keyword>
<gene>
    <name evidence="5" type="ORF">SAMN04489812_3116</name>
</gene>
<dbReference type="SUPFAM" id="SSF46785">
    <property type="entry name" value="Winged helix' DNA-binding domain"/>
    <property type="match status" value="1"/>
</dbReference>
<dbReference type="Gene3D" id="1.10.10.10">
    <property type="entry name" value="Winged helix-like DNA-binding domain superfamily/Winged helix DNA-binding domain"/>
    <property type="match status" value="1"/>
</dbReference>
<dbReference type="PROSITE" id="PS51118">
    <property type="entry name" value="HTH_HXLR"/>
    <property type="match status" value="1"/>
</dbReference>
<proteinExistence type="predicted"/>
<dbReference type="PANTHER" id="PTHR33204">
    <property type="entry name" value="TRANSCRIPTIONAL REGULATOR, MARR FAMILY"/>
    <property type="match status" value="1"/>
</dbReference>
<evidence type="ECO:0000256" key="2">
    <source>
        <dbReference type="ARBA" id="ARBA00023125"/>
    </source>
</evidence>
<dbReference type="Pfam" id="PF01638">
    <property type="entry name" value="HxlR"/>
    <property type="match status" value="1"/>
</dbReference>
<organism evidence="5 6">
    <name type="scientific">Microlunatus soli</name>
    <dbReference type="NCBI Taxonomy" id="630515"/>
    <lineage>
        <taxon>Bacteria</taxon>
        <taxon>Bacillati</taxon>
        <taxon>Actinomycetota</taxon>
        <taxon>Actinomycetes</taxon>
        <taxon>Propionibacteriales</taxon>
        <taxon>Propionibacteriaceae</taxon>
        <taxon>Microlunatus</taxon>
    </lineage>
</organism>
<dbReference type="InterPro" id="IPR036390">
    <property type="entry name" value="WH_DNA-bd_sf"/>
</dbReference>
<evidence type="ECO:0000313" key="6">
    <source>
        <dbReference type="Proteomes" id="UP000199103"/>
    </source>
</evidence>
<dbReference type="InterPro" id="IPR036388">
    <property type="entry name" value="WH-like_DNA-bd_sf"/>
</dbReference>
<dbReference type="Proteomes" id="UP000199103">
    <property type="component" value="Chromosome I"/>
</dbReference>
<dbReference type="GO" id="GO:0003677">
    <property type="term" value="F:DNA binding"/>
    <property type="evidence" value="ECO:0007669"/>
    <property type="project" value="UniProtKB-KW"/>
</dbReference>
<dbReference type="OrthoDB" id="9792527at2"/>
<keyword evidence="6" id="KW-1185">Reference proteome</keyword>
<evidence type="ECO:0000256" key="3">
    <source>
        <dbReference type="ARBA" id="ARBA00023163"/>
    </source>
</evidence>
<evidence type="ECO:0000313" key="5">
    <source>
        <dbReference type="EMBL" id="SDS81263.1"/>
    </source>
</evidence>
<evidence type="ECO:0000259" key="4">
    <source>
        <dbReference type="PROSITE" id="PS51118"/>
    </source>
</evidence>
<keyword evidence="3" id="KW-0804">Transcription</keyword>
<accession>A0A1H1V9B6</accession>
<dbReference type="PANTHER" id="PTHR33204:SF18">
    <property type="entry name" value="TRANSCRIPTIONAL REGULATORY PROTEIN"/>
    <property type="match status" value="1"/>
</dbReference>
<sequence>MALGNDYELQDCGVARALEVVGERWTILILRDCLLGVRRFSDLQAHLDIAKGVLAQRLAGLVEHGLLEKRSDGGHPEYLLTEAGLAFAPVLATLAHWGKTYANPDDLPTRRWRHLCGTDLDQQGRCPRCDLVPPIRDVFSAPDPDRPTRRTDPVARRLDTEHRFLDPIRP</sequence>
<name>A0A1H1V9B6_9ACTN</name>
<keyword evidence="1" id="KW-0805">Transcription regulation</keyword>
<dbReference type="InterPro" id="IPR002577">
    <property type="entry name" value="HTH_HxlR"/>
</dbReference>
<dbReference type="AlphaFoldDB" id="A0A1H1V9B6"/>
<reference evidence="5 6" key="1">
    <citation type="submission" date="2016-10" db="EMBL/GenBank/DDBJ databases">
        <authorList>
            <person name="de Groot N.N."/>
        </authorList>
    </citation>
    <scope>NUCLEOTIDE SEQUENCE [LARGE SCALE GENOMIC DNA]</scope>
    <source>
        <strain evidence="5 6">DSM 21800</strain>
    </source>
</reference>
<dbReference type="EMBL" id="LT629772">
    <property type="protein sequence ID" value="SDS81263.1"/>
    <property type="molecule type" value="Genomic_DNA"/>
</dbReference>